<dbReference type="InterPro" id="IPR041492">
    <property type="entry name" value="HAD_2"/>
</dbReference>
<dbReference type="Gene3D" id="1.10.150.240">
    <property type="entry name" value="Putative phosphatase, domain 2"/>
    <property type="match status" value="1"/>
</dbReference>
<evidence type="ECO:0000313" key="2">
    <source>
        <dbReference type="Proteomes" id="UP001565236"/>
    </source>
</evidence>
<dbReference type="Proteomes" id="UP001565236">
    <property type="component" value="Unassembled WGS sequence"/>
</dbReference>
<dbReference type="PANTHER" id="PTHR43434">
    <property type="entry name" value="PHOSPHOGLYCOLATE PHOSPHATASE"/>
    <property type="match status" value="1"/>
</dbReference>
<name>A0ABV4DSV9_9LACO</name>
<comment type="caution">
    <text evidence="1">The sequence shown here is derived from an EMBL/GenBank/DDBJ whole genome shotgun (WGS) entry which is preliminary data.</text>
</comment>
<dbReference type="Pfam" id="PF13419">
    <property type="entry name" value="HAD_2"/>
    <property type="match status" value="1"/>
</dbReference>
<dbReference type="RefSeq" id="WP_369942885.1">
    <property type="nucleotide sequence ID" value="NZ_JBCLUF010000035.1"/>
</dbReference>
<dbReference type="SUPFAM" id="SSF56784">
    <property type="entry name" value="HAD-like"/>
    <property type="match status" value="1"/>
</dbReference>
<accession>A0ABV4DSV9</accession>
<sequence length="204" mass="23242">MKYQNYFFDFDGTLYDTYPGMVKAFCEAFSKQGKKLDPKEVYQVMRSRSVREAYRCYTTPELDEAKLHADYKNFEARYQKEAHPFSGAQKLLEKIKASGGQSFLLTHRDKSSLALLKRDGLVGFFCDFSTADDGFKRKPDPEALNYLVSKYGLVTSESVMVGDRSLDIEAGHNALMAGILFDPDKKIPATLEVEQRVQNLIEIM</sequence>
<keyword evidence="2" id="KW-1185">Reference proteome</keyword>
<dbReference type="InterPro" id="IPR023198">
    <property type="entry name" value="PGP-like_dom2"/>
</dbReference>
<dbReference type="GO" id="GO:0016787">
    <property type="term" value="F:hydrolase activity"/>
    <property type="evidence" value="ECO:0007669"/>
    <property type="project" value="UniProtKB-KW"/>
</dbReference>
<dbReference type="InterPro" id="IPR006439">
    <property type="entry name" value="HAD-SF_hydro_IA"/>
</dbReference>
<evidence type="ECO:0000313" key="1">
    <source>
        <dbReference type="EMBL" id="MEY8662953.1"/>
    </source>
</evidence>
<dbReference type="Gene3D" id="3.40.50.1000">
    <property type="entry name" value="HAD superfamily/HAD-like"/>
    <property type="match status" value="1"/>
</dbReference>
<dbReference type="SFLD" id="SFLDS00003">
    <property type="entry name" value="Haloacid_Dehalogenase"/>
    <property type="match status" value="1"/>
</dbReference>
<organism evidence="1 2">
    <name type="scientific">Ligilactobacillus faecis</name>
    <dbReference type="NCBI Taxonomy" id="762833"/>
    <lineage>
        <taxon>Bacteria</taxon>
        <taxon>Bacillati</taxon>
        <taxon>Bacillota</taxon>
        <taxon>Bacilli</taxon>
        <taxon>Lactobacillales</taxon>
        <taxon>Lactobacillaceae</taxon>
        <taxon>Ligilactobacillus</taxon>
    </lineage>
</organism>
<dbReference type="EMBL" id="JBCLUF010000035">
    <property type="protein sequence ID" value="MEY8662953.1"/>
    <property type="molecule type" value="Genomic_DNA"/>
</dbReference>
<gene>
    <name evidence="1" type="ORF">AALT52_08635</name>
</gene>
<dbReference type="PANTHER" id="PTHR43434:SF25">
    <property type="entry name" value="PHOSPHOGLYCOLATE PHOSPHATASE"/>
    <property type="match status" value="1"/>
</dbReference>
<dbReference type="InterPro" id="IPR023214">
    <property type="entry name" value="HAD_sf"/>
</dbReference>
<dbReference type="InterPro" id="IPR050155">
    <property type="entry name" value="HAD-like_hydrolase_sf"/>
</dbReference>
<dbReference type="SFLD" id="SFLDG01129">
    <property type="entry name" value="C1.5:_HAD__Beta-PGM__Phosphata"/>
    <property type="match status" value="1"/>
</dbReference>
<protein>
    <submittedName>
        <fullName evidence="1">HAD-IA family hydrolase</fullName>
    </submittedName>
</protein>
<keyword evidence="1" id="KW-0378">Hydrolase</keyword>
<reference evidence="1 2" key="1">
    <citation type="submission" date="2024-03" db="EMBL/GenBank/DDBJ databases">
        <title>Mouse gut bacterial collection (mGBC) of GemPharmatech.</title>
        <authorList>
            <person name="He Y."/>
            <person name="Dong L."/>
            <person name="Wu D."/>
            <person name="Gao X."/>
            <person name="Lin Z."/>
        </authorList>
    </citation>
    <scope>NUCLEOTIDE SEQUENCE [LARGE SCALE GENOMIC DNA]</scope>
    <source>
        <strain evidence="1 2">15-30</strain>
    </source>
</reference>
<dbReference type="InterPro" id="IPR036412">
    <property type="entry name" value="HAD-like_sf"/>
</dbReference>
<proteinExistence type="predicted"/>
<dbReference type="NCBIfam" id="TIGR01549">
    <property type="entry name" value="HAD-SF-IA-v1"/>
    <property type="match status" value="1"/>
</dbReference>